<dbReference type="SUPFAM" id="SSF53850">
    <property type="entry name" value="Periplasmic binding protein-like II"/>
    <property type="match status" value="1"/>
</dbReference>
<dbReference type="SUPFAM" id="SSF46785">
    <property type="entry name" value="Winged helix' DNA-binding domain"/>
    <property type="match status" value="1"/>
</dbReference>
<keyword evidence="4" id="KW-0804">Transcription</keyword>
<gene>
    <name evidence="6" type="ORF">RM552_04555</name>
</gene>
<protein>
    <submittedName>
        <fullName evidence="6">Transcriptional regulator GcvA</fullName>
    </submittedName>
</protein>
<accession>A0ABU2ZNA3</accession>
<evidence type="ECO:0000313" key="7">
    <source>
        <dbReference type="Proteomes" id="UP001253545"/>
    </source>
</evidence>
<dbReference type="EMBL" id="JAVRHX010000001">
    <property type="protein sequence ID" value="MDT0594108.1"/>
    <property type="molecule type" value="Genomic_DNA"/>
</dbReference>
<evidence type="ECO:0000256" key="3">
    <source>
        <dbReference type="ARBA" id="ARBA00023125"/>
    </source>
</evidence>
<evidence type="ECO:0000256" key="1">
    <source>
        <dbReference type="ARBA" id="ARBA00009437"/>
    </source>
</evidence>
<evidence type="ECO:0000313" key="6">
    <source>
        <dbReference type="EMBL" id="MDT0594108.1"/>
    </source>
</evidence>
<dbReference type="PANTHER" id="PTHR30537:SF26">
    <property type="entry name" value="GLYCINE CLEAVAGE SYSTEM TRANSCRIPTIONAL ACTIVATOR"/>
    <property type="match status" value="1"/>
</dbReference>
<dbReference type="Gene3D" id="3.40.190.10">
    <property type="entry name" value="Periplasmic binding protein-like II"/>
    <property type="match status" value="2"/>
</dbReference>
<evidence type="ECO:0000256" key="2">
    <source>
        <dbReference type="ARBA" id="ARBA00023015"/>
    </source>
</evidence>
<dbReference type="Proteomes" id="UP001253545">
    <property type="component" value="Unassembled WGS sequence"/>
</dbReference>
<comment type="caution">
    <text evidence="6">The sequence shown here is derived from an EMBL/GenBank/DDBJ whole genome shotgun (WGS) entry which is preliminary data.</text>
</comment>
<keyword evidence="3" id="KW-0238">DNA-binding</keyword>
<feature type="domain" description="HTH lysR-type" evidence="5">
    <location>
        <begin position="6"/>
        <end position="63"/>
    </location>
</feature>
<sequence length="293" mass="33129">MLKRLPPLNAIKAFESAARHLSFTKAADELFVTQAAVSHQIKSLENYLSIKLFHRKNRSLLLTEEGQSYFHELRDIFIHLQEATERLTEMSAKGTITIATPPSFASHWLVPKLHLFSVLHPDIDVRIKAVDLDDGFLDDSVDIAVYYGLGNWPNLHSIQLLKEYLTPMCSPLLLQGNKLGNLLDLKDHRLLHDNTRVVWKNWLSHFKVKGINVNQGPIFSHTMLVLQAASNGQGVALSGTVLAKPDILSGRLVCPFDEKIESKNSYYLVCKSTQAENSKINTFSDWMLEQARE</sequence>
<evidence type="ECO:0000259" key="5">
    <source>
        <dbReference type="PROSITE" id="PS50931"/>
    </source>
</evidence>
<proteinExistence type="inferred from homology"/>
<reference evidence="6 7" key="1">
    <citation type="submission" date="2023-09" db="EMBL/GenBank/DDBJ databases">
        <authorList>
            <person name="Rey-Velasco X."/>
        </authorList>
    </citation>
    <scope>NUCLEOTIDE SEQUENCE [LARGE SCALE GENOMIC DNA]</scope>
    <source>
        <strain evidence="6 7">P117</strain>
    </source>
</reference>
<dbReference type="CDD" id="cd08432">
    <property type="entry name" value="PBP2_GcdR_TrpI_HvrB_AmpR_like"/>
    <property type="match status" value="1"/>
</dbReference>
<dbReference type="Pfam" id="PF03466">
    <property type="entry name" value="LysR_substrate"/>
    <property type="match status" value="1"/>
</dbReference>
<keyword evidence="2" id="KW-0805">Transcription regulation</keyword>
<dbReference type="Gene3D" id="1.10.10.10">
    <property type="entry name" value="Winged helix-like DNA-binding domain superfamily/Winged helix DNA-binding domain"/>
    <property type="match status" value="1"/>
</dbReference>
<dbReference type="InterPro" id="IPR000847">
    <property type="entry name" value="LysR_HTH_N"/>
</dbReference>
<dbReference type="PROSITE" id="PS50931">
    <property type="entry name" value="HTH_LYSR"/>
    <property type="match status" value="1"/>
</dbReference>
<dbReference type="RefSeq" id="WP_311367593.1">
    <property type="nucleotide sequence ID" value="NZ_JAVRHX010000001.1"/>
</dbReference>
<dbReference type="NCBIfam" id="NF008352">
    <property type="entry name" value="PRK11139.1"/>
    <property type="match status" value="1"/>
</dbReference>
<organism evidence="6 7">
    <name type="scientific">Glaciecola petra</name>
    <dbReference type="NCBI Taxonomy" id="3075602"/>
    <lineage>
        <taxon>Bacteria</taxon>
        <taxon>Pseudomonadati</taxon>
        <taxon>Pseudomonadota</taxon>
        <taxon>Gammaproteobacteria</taxon>
        <taxon>Alteromonadales</taxon>
        <taxon>Alteromonadaceae</taxon>
        <taxon>Glaciecola</taxon>
    </lineage>
</organism>
<keyword evidence="7" id="KW-1185">Reference proteome</keyword>
<comment type="similarity">
    <text evidence="1">Belongs to the LysR transcriptional regulatory family.</text>
</comment>
<dbReference type="InterPro" id="IPR058163">
    <property type="entry name" value="LysR-type_TF_proteobact-type"/>
</dbReference>
<dbReference type="PRINTS" id="PR00039">
    <property type="entry name" value="HTHLYSR"/>
</dbReference>
<dbReference type="Pfam" id="PF00126">
    <property type="entry name" value="HTH_1"/>
    <property type="match status" value="1"/>
</dbReference>
<dbReference type="InterPro" id="IPR036390">
    <property type="entry name" value="WH_DNA-bd_sf"/>
</dbReference>
<dbReference type="PANTHER" id="PTHR30537">
    <property type="entry name" value="HTH-TYPE TRANSCRIPTIONAL REGULATOR"/>
    <property type="match status" value="1"/>
</dbReference>
<name>A0ABU2ZNA3_9ALTE</name>
<dbReference type="InterPro" id="IPR005119">
    <property type="entry name" value="LysR_subst-bd"/>
</dbReference>
<evidence type="ECO:0000256" key="4">
    <source>
        <dbReference type="ARBA" id="ARBA00023163"/>
    </source>
</evidence>
<dbReference type="InterPro" id="IPR036388">
    <property type="entry name" value="WH-like_DNA-bd_sf"/>
</dbReference>